<name>A0ABR6PRI4_9SPHI</name>
<proteinExistence type="predicted"/>
<evidence type="ECO:0000313" key="1">
    <source>
        <dbReference type="EMBL" id="MBB6112344.1"/>
    </source>
</evidence>
<dbReference type="Proteomes" id="UP000541583">
    <property type="component" value="Unassembled WGS sequence"/>
</dbReference>
<dbReference type="EMBL" id="JACHCB010000017">
    <property type="protein sequence ID" value="MBB6112344.1"/>
    <property type="molecule type" value="Genomic_DNA"/>
</dbReference>
<gene>
    <name evidence="1" type="ORF">HDF23_005119</name>
</gene>
<sequence>MMEIKLQNKYIRNKELKPSAIPSQRATVWTHLFEKCHFERTSVGSRLE</sequence>
<keyword evidence="2" id="KW-1185">Reference proteome</keyword>
<comment type="caution">
    <text evidence="1">The sequence shown here is derived from an EMBL/GenBank/DDBJ whole genome shotgun (WGS) entry which is preliminary data.</text>
</comment>
<protein>
    <submittedName>
        <fullName evidence="1">Uncharacterized protein</fullName>
    </submittedName>
</protein>
<organism evidence="1 2">
    <name type="scientific">Mucilaginibacter lappiensis</name>
    <dbReference type="NCBI Taxonomy" id="354630"/>
    <lineage>
        <taxon>Bacteria</taxon>
        <taxon>Pseudomonadati</taxon>
        <taxon>Bacteroidota</taxon>
        <taxon>Sphingobacteriia</taxon>
        <taxon>Sphingobacteriales</taxon>
        <taxon>Sphingobacteriaceae</taxon>
        <taxon>Mucilaginibacter</taxon>
    </lineage>
</organism>
<evidence type="ECO:0000313" key="2">
    <source>
        <dbReference type="Proteomes" id="UP000541583"/>
    </source>
</evidence>
<reference evidence="1 2" key="1">
    <citation type="submission" date="2020-08" db="EMBL/GenBank/DDBJ databases">
        <title>Genomic Encyclopedia of Type Strains, Phase IV (KMG-V): Genome sequencing to study the core and pangenomes of soil and plant-associated prokaryotes.</title>
        <authorList>
            <person name="Whitman W."/>
        </authorList>
    </citation>
    <scope>NUCLEOTIDE SEQUENCE [LARGE SCALE GENOMIC DNA]</scope>
    <source>
        <strain evidence="1 2">ANJLi2</strain>
    </source>
</reference>
<accession>A0ABR6PRI4</accession>